<keyword evidence="1" id="KW-0175">Coiled coil</keyword>
<evidence type="ECO:0000259" key="3">
    <source>
        <dbReference type="Pfam" id="PF10552"/>
    </source>
</evidence>
<dbReference type="AlphaFoldDB" id="U1Y9W4"/>
<evidence type="ECO:0000313" key="5">
    <source>
        <dbReference type="Proteomes" id="UP000016511"/>
    </source>
</evidence>
<organism evidence="4 5">
    <name type="scientific">Aneurinibacillus aneurinilyticus ATCC 12856</name>
    <dbReference type="NCBI Taxonomy" id="649747"/>
    <lineage>
        <taxon>Bacteria</taxon>
        <taxon>Bacillati</taxon>
        <taxon>Bacillota</taxon>
        <taxon>Bacilli</taxon>
        <taxon>Bacillales</taxon>
        <taxon>Paenibacillaceae</taxon>
        <taxon>Aneurinibacillus group</taxon>
        <taxon>Aneurinibacillus</taxon>
    </lineage>
</organism>
<keyword evidence="5" id="KW-1185">Reference proteome</keyword>
<dbReference type="InterPro" id="IPR018878">
    <property type="entry name" value="ORF6C_dom"/>
</dbReference>
<reference evidence="4 5" key="1">
    <citation type="submission" date="2013-08" db="EMBL/GenBank/DDBJ databases">
        <authorList>
            <person name="Weinstock G."/>
            <person name="Sodergren E."/>
            <person name="Wylie T."/>
            <person name="Fulton L."/>
            <person name="Fulton R."/>
            <person name="Fronick C."/>
            <person name="O'Laughlin M."/>
            <person name="Godfrey J."/>
            <person name="Miner T."/>
            <person name="Herter B."/>
            <person name="Appelbaum E."/>
            <person name="Cordes M."/>
            <person name="Lek S."/>
            <person name="Wollam A."/>
            <person name="Pepin K.H."/>
            <person name="Palsikar V.B."/>
            <person name="Mitreva M."/>
            <person name="Wilson R.K."/>
        </authorList>
    </citation>
    <scope>NUCLEOTIDE SEQUENCE [LARGE SCALE GENOMIC DNA]</scope>
    <source>
        <strain evidence="4 5">ATCC 12856</strain>
    </source>
</reference>
<dbReference type="STRING" id="649747.HMPREF0083_02974"/>
<gene>
    <name evidence="4" type="ORF">HMPREF0083_02974</name>
</gene>
<feature type="coiled-coil region" evidence="1">
    <location>
        <begin position="123"/>
        <end position="157"/>
    </location>
</feature>
<name>U1Y9W4_ANEAE</name>
<dbReference type="eggNOG" id="COG3617">
    <property type="taxonomic scope" value="Bacteria"/>
</dbReference>
<accession>U1Y9W4</accession>
<sequence length="245" mass="28996">MSNLRVIANELIPVYATEDNQRLINGRELHGFLGVEDKFSQWIQRRIEKYGFEAGEDFFTIPGKSQGGRPSVEYLLTMDTAKEISMVENNERGRQVRKYFIEMERLAKEVKNNVIPLDERQVRMELLKSALEHEERLESVEQRLTEVTRKVEEQITLQHHEQYALQKAINRRVLDLADRAEFQQLGFDEQNYITPDLVKVKRKLYSQIHRSIKDCFAVASYRDIRRCDFEEAMKYVQAWRPRLAA</sequence>
<proteinExistence type="predicted"/>
<dbReference type="RefSeq" id="WP_021621785.1">
    <property type="nucleotide sequence ID" value="NZ_KE952790.1"/>
</dbReference>
<dbReference type="Pfam" id="PF08346">
    <property type="entry name" value="AntA"/>
    <property type="match status" value="1"/>
</dbReference>
<evidence type="ECO:0000256" key="1">
    <source>
        <dbReference type="SAM" id="Coils"/>
    </source>
</evidence>
<dbReference type="EMBL" id="AWSJ01000176">
    <property type="protein sequence ID" value="ERI08937.1"/>
    <property type="molecule type" value="Genomic_DNA"/>
</dbReference>
<dbReference type="Proteomes" id="UP000016511">
    <property type="component" value="Unassembled WGS sequence"/>
</dbReference>
<dbReference type="PATRIC" id="fig|649747.3.peg.2695"/>
<feature type="domain" description="AntA/AntB antirepressor" evidence="2">
    <location>
        <begin position="24"/>
        <end position="90"/>
    </location>
</feature>
<feature type="domain" description="ORF6C" evidence="3">
    <location>
        <begin position="126"/>
        <end position="242"/>
    </location>
</feature>
<dbReference type="InterPro" id="IPR013557">
    <property type="entry name" value="AntA/B_antirep"/>
</dbReference>
<protein>
    <submittedName>
        <fullName evidence="4">Toxin-antitoxin system, toxin component, Bro domain protein</fullName>
    </submittedName>
</protein>
<dbReference type="HOGENOM" id="CLU_046670_11_1_9"/>
<dbReference type="Pfam" id="PF10552">
    <property type="entry name" value="ORF6C"/>
    <property type="match status" value="1"/>
</dbReference>
<dbReference type="eggNOG" id="COG3561">
    <property type="taxonomic scope" value="Bacteria"/>
</dbReference>
<evidence type="ECO:0000259" key="2">
    <source>
        <dbReference type="Pfam" id="PF08346"/>
    </source>
</evidence>
<evidence type="ECO:0000313" key="4">
    <source>
        <dbReference type="EMBL" id="ERI08937.1"/>
    </source>
</evidence>
<comment type="caution">
    <text evidence="4">The sequence shown here is derived from an EMBL/GenBank/DDBJ whole genome shotgun (WGS) entry which is preliminary data.</text>
</comment>
<dbReference type="GeneID" id="92842259"/>